<accession>A0A0N4X9Y2</accession>
<dbReference type="AlphaFoldDB" id="A0A0N4X9Y2"/>
<proteinExistence type="predicted"/>
<reference evidence="1" key="1">
    <citation type="submission" date="2017-02" db="UniProtKB">
        <authorList>
            <consortium name="WormBaseParasite"/>
        </authorList>
    </citation>
    <scope>IDENTIFICATION</scope>
</reference>
<evidence type="ECO:0000313" key="1">
    <source>
        <dbReference type="WBParaSite" id="HPLM_0002117701-mRNA-1"/>
    </source>
</evidence>
<sequence>LWGSRVGKPSEAQPVARCPFGKVFRSRFPGPYGQATENCEFTGPRSPQNGQARQCHRRLHFLVG</sequence>
<dbReference type="WBParaSite" id="HPLM_0002117701-mRNA-1">
    <property type="protein sequence ID" value="HPLM_0002117701-mRNA-1"/>
    <property type="gene ID" value="HPLM_0002117701"/>
</dbReference>
<name>A0A0N4X9Y2_HAEPC</name>
<protein>
    <submittedName>
        <fullName evidence="1">BPTI/Kunitz inhibitor domain-containing protein</fullName>
    </submittedName>
</protein>
<organism evidence="1">
    <name type="scientific">Haemonchus placei</name>
    <name type="common">Barber's pole worm</name>
    <dbReference type="NCBI Taxonomy" id="6290"/>
    <lineage>
        <taxon>Eukaryota</taxon>
        <taxon>Metazoa</taxon>
        <taxon>Ecdysozoa</taxon>
        <taxon>Nematoda</taxon>
        <taxon>Chromadorea</taxon>
        <taxon>Rhabditida</taxon>
        <taxon>Rhabditina</taxon>
        <taxon>Rhabditomorpha</taxon>
        <taxon>Strongyloidea</taxon>
        <taxon>Trichostrongylidae</taxon>
        <taxon>Haemonchus</taxon>
    </lineage>
</organism>